<name>A0A0N0PAI9_PAPMA</name>
<dbReference type="InterPro" id="IPR036390">
    <property type="entry name" value="WH_DNA-bd_sf"/>
</dbReference>
<comment type="catalytic activity">
    <reaction evidence="1">
        <text>S-ubiquitinyl-[E2 ubiquitin-conjugating enzyme]-L-cysteine + [acceptor protein]-L-lysine = [E2 ubiquitin-conjugating enzyme]-L-cysteine + N(6)-ubiquitinyl-[acceptor protein]-L-lysine.</text>
        <dbReference type="EC" id="2.3.2.27"/>
    </reaction>
</comment>
<dbReference type="GO" id="GO:0008270">
    <property type="term" value="F:zinc ion binding"/>
    <property type="evidence" value="ECO:0007669"/>
    <property type="project" value="UniProtKB-UniRule"/>
</dbReference>
<dbReference type="UniPathway" id="UPA00143"/>
<accession>A0A0N0PAI9</accession>
<evidence type="ECO:0000256" key="2">
    <source>
        <dbReference type="SAM" id="MobiDB-lite"/>
    </source>
</evidence>
<dbReference type="STRING" id="76193.A0A0N0PAI9"/>
<proteinExistence type="inferred from homology"/>
<evidence type="ECO:0000313" key="6">
    <source>
        <dbReference type="Proteomes" id="UP000053240"/>
    </source>
</evidence>
<protein>
    <recommendedName>
        <fullName evidence="1">E3 ubiquitin-protein ligase</fullName>
        <ecNumber evidence="1">2.3.2.27</ecNumber>
    </recommendedName>
</protein>
<comment type="function">
    <text evidence="1">Ubiquitin ligase protein which is a component of the N-end rule pathway. Recognizes and binds to proteins bearing specific N-terminal residues that are destabilizing according to the N-end rule, leading to their ubiquitination and subsequent degradation.</text>
</comment>
<evidence type="ECO:0000259" key="4">
    <source>
        <dbReference type="Pfam" id="PF22960"/>
    </source>
</evidence>
<evidence type="ECO:0000259" key="3">
    <source>
        <dbReference type="Pfam" id="PF18995"/>
    </source>
</evidence>
<dbReference type="InterPro" id="IPR042065">
    <property type="entry name" value="E3_ELL-like"/>
</dbReference>
<gene>
    <name evidence="5" type="ORF">RR48_03235</name>
</gene>
<comment type="pathway">
    <text evidence="1">Protein modification; protein ubiquitination.</text>
</comment>
<comment type="similarity">
    <text evidence="1">Belongs to the E3 ubiquitin-protein ligase UBR1-like family.</text>
</comment>
<feature type="domain" description="E3 ubiquitin-protein ligase UBR-like C-terminal" evidence="3">
    <location>
        <begin position="585"/>
        <end position="967"/>
    </location>
</feature>
<dbReference type="PANTHER" id="PTHR21497">
    <property type="entry name" value="UBIQUITIN LIGASE E3 ALPHA-RELATED"/>
    <property type="match status" value="1"/>
</dbReference>
<dbReference type="GO" id="GO:0016567">
    <property type="term" value="P:protein ubiquitination"/>
    <property type="evidence" value="ECO:0007669"/>
    <property type="project" value="UniProtKB-UniRule"/>
</dbReference>
<dbReference type="Proteomes" id="UP000053240">
    <property type="component" value="Unassembled WGS sequence"/>
</dbReference>
<dbReference type="InterPro" id="IPR055194">
    <property type="entry name" value="UBR1-like_WH"/>
</dbReference>
<dbReference type="EC" id="2.3.2.27" evidence="1"/>
<reference evidence="5 6" key="1">
    <citation type="journal article" date="2015" name="Nat. Commun.">
        <title>Outbred genome sequencing and CRISPR/Cas9 gene editing in butterflies.</title>
        <authorList>
            <person name="Li X."/>
            <person name="Fan D."/>
            <person name="Zhang W."/>
            <person name="Liu G."/>
            <person name="Zhang L."/>
            <person name="Zhao L."/>
            <person name="Fang X."/>
            <person name="Chen L."/>
            <person name="Dong Y."/>
            <person name="Chen Y."/>
            <person name="Ding Y."/>
            <person name="Zhao R."/>
            <person name="Feng M."/>
            <person name="Zhu Y."/>
            <person name="Feng Y."/>
            <person name="Jiang X."/>
            <person name="Zhu D."/>
            <person name="Xiang H."/>
            <person name="Feng X."/>
            <person name="Li S."/>
            <person name="Wang J."/>
            <person name="Zhang G."/>
            <person name="Kronforst M.R."/>
            <person name="Wang W."/>
        </authorList>
    </citation>
    <scope>NUCLEOTIDE SEQUENCE [LARGE SCALE GENOMIC DNA]</scope>
    <source>
        <strain evidence="5">Ya'a_city_454_Pm</strain>
        <tissue evidence="5">Whole body</tissue>
    </source>
</reference>
<dbReference type="Gene3D" id="1.10.10.2670">
    <property type="entry name" value="E3 ubiquitin-protein ligase"/>
    <property type="match status" value="1"/>
</dbReference>
<dbReference type="AlphaFoldDB" id="A0A0N0PAI9"/>
<dbReference type="InterPro" id="IPR039164">
    <property type="entry name" value="UBR1-like"/>
</dbReference>
<keyword evidence="1" id="KW-0833">Ubl conjugation pathway</keyword>
<dbReference type="Pfam" id="PF22960">
    <property type="entry name" value="WHD_UBR1"/>
    <property type="match status" value="1"/>
</dbReference>
<dbReference type="InterPro" id="IPR044046">
    <property type="entry name" value="E3_ligase_UBR-like_C"/>
</dbReference>
<dbReference type="GO" id="GO:0000151">
    <property type="term" value="C:ubiquitin ligase complex"/>
    <property type="evidence" value="ECO:0007669"/>
    <property type="project" value="TreeGrafter"/>
</dbReference>
<dbReference type="GO" id="GO:0061630">
    <property type="term" value="F:ubiquitin protein ligase activity"/>
    <property type="evidence" value="ECO:0007669"/>
    <property type="project" value="UniProtKB-UniRule"/>
</dbReference>
<feature type="region of interest" description="Disordered" evidence="2">
    <location>
        <begin position="518"/>
        <end position="538"/>
    </location>
</feature>
<dbReference type="GO" id="GO:0005737">
    <property type="term" value="C:cytoplasm"/>
    <property type="evidence" value="ECO:0007669"/>
    <property type="project" value="TreeGrafter"/>
</dbReference>
<feature type="compositionally biased region" description="Basic and acidic residues" evidence="2">
    <location>
        <begin position="270"/>
        <end position="281"/>
    </location>
</feature>
<dbReference type="Pfam" id="PF18995">
    <property type="entry name" value="PRT6_C"/>
    <property type="match status" value="1"/>
</dbReference>
<organism evidence="5 6">
    <name type="scientific">Papilio machaon</name>
    <name type="common">Old World swallowtail butterfly</name>
    <dbReference type="NCBI Taxonomy" id="76193"/>
    <lineage>
        <taxon>Eukaryota</taxon>
        <taxon>Metazoa</taxon>
        <taxon>Ecdysozoa</taxon>
        <taxon>Arthropoda</taxon>
        <taxon>Hexapoda</taxon>
        <taxon>Insecta</taxon>
        <taxon>Pterygota</taxon>
        <taxon>Neoptera</taxon>
        <taxon>Endopterygota</taxon>
        <taxon>Lepidoptera</taxon>
        <taxon>Glossata</taxon>
        <taxon>Ditrysia</taxon>
        <taxon>Papilionoidea</taxon>
        <taxon>Papilionidae</taxon>
        <taxon>Papilioninae</taxon>
        <taxon>Papilio</taxon>
    </lineage>
</organism>
<dbReference type="GO" id="GO:0071596">
    <property type="term" value="P:ubiquitin-dependent protein catabolic process via the N-end rule pathway"/>
    <property type="evidence" value="ECO:0007669"/>
    <property type="project" value="UniProtKB-UniRule"/>
</dbReference>
<feature type="compositionally biased region" description="Acidic residues" evidence="2">
    <location>
        <begin position="523"/>
        <end position="532"/>
    </location>
</feature>
<feature type="region of interest" description="Disordered" evidence="2">
    <location>
        <begin position="253"/>
        <end position="281"/>
    </location>
</feature>
<keyword evidence="1" id="KW-0808">Transferase</keyword>
<dbReference type="EMBL" id="KQ461193">
    <property type="protein sequence ID" value="KPJ07004.1"/>
    <property type="molecule type" value="Genomic_DNA"/>
</dbReference>
<feature type="domain" description="E3 ubiquitin-protein ligase UBR1-like winged-helix" evidence="4">
    <location>
        <begin position="1"/>
        <end position="91"/>
    </location>
</feature>
<sequence length="976" mass="108392">MLCVKPMPHSELNRSLPEDQLHETGLEAVIHEVADFVKPKGGNNRGMYKLKPHLYDEYDTFFYHYTREELSKSEEEQRNRRKAAGLPECCPPPPLPKLSPAFRLLASLLQSDAALHVLRCVLERALDLRARAFSETQVHKWKGARVTNVLVDPATTIFVGCKNVPGRPVQYHNHTDDRREVEAIPCTALHLIGYAVRDEESGHYEFLAFAESAQRSGLLDLLQKLCSCARVEPHLPLAKWLLARLKALLGQPDEHAGDGDNMDTDQGQKASEDSADVEKSRRAKLAAERRAKLMDQMKAQMNKFISNNAVLFEETNTEVTAEEQELRPLYAGAALGVWGGGVPDPPRVCIMCQEEARVELNVEPLVLVAFVQQSTVLSRLRGVVSCPRDAYLAAGVGSQPHVSTCGHALHARCWRKYVDGVRDKEKIRPYRLRQPAAFDVEKREYLCPLCERLCNTALPLVPAPSLPPGSPPPLSEDTYNDSVELILRMRHQVSSEAVHVCTEYCEDIHCVARARSVGATSSETEEEPEPEPEVYSSTHAETVLSPELMAHFSASPSSQNQAFTLVEDFVRTMPLVCNSMETGGLVAIAALYRSTAYTVMSTNSVLQAEERPLLGELPSRHRDALQALIRLAAAMPSIWETPKHVSHHALCTLHALAKTSPLTHEVFGALVALVLTVPSLFCKPAGPARPTHLARQIALDAFRAEMTKALIALDVSACTSQPMEDQEEYKIPADLENLLPLMKELRRGNLQIEELSAPEVWEKLKRQCHTFLRCCCLFFHFLSDIIPPTELTVRDGDTWEVMCGYLNLPATFRELMDTPLARKKALEWSSYSNKWFRGDLKPEIVLDPGEPPRLVPLPDDFSELMNVMSEFSCPNSEREDSKFPTMCLVCGQILCSQSYCCQIEVSGRGGVTEHVGAVVAHAAQCGAGSGVFLRVRDCELLLLAAAAPSRGAMLPAPYLDTYGETDQVSHTQTYTV</sequence>
<dbReference type="PANTHER" id="PTHR21497:SF24">
    <property type="entry name" value="E3 UBIQUITIN-PROTEIN LIGASE UBR1"/>
    <property type="match status" value="1"/>
</dbReference>
<keyword evidence="6" id="KW-1185">Reference proteome</keyword>
<evidence type="ECO:0000313" key="5">
    <source>
        <dbReference type="EMBL" id="KPJ07004.1"/>
    </source>
</evidence>
<dbReference type="FunCoup" id="A0A0N0PAI9">
    <property type="interactions" value="1158"/>
</dbReference>
<dbReference type="InParanoid" id="A0A0N0PAI9"/>
<dbReference type="SUPFAM" id="SSF46785">
    <property type="entry name" value="Winged helix' DNA-binding domain"/>
    <property type="match status" value="1"/>
</dbReference>
<evidence type="ECO:0000256" key="1">
    <source>
        <dbReference type="RuleBase" id="RU366018"/>
    </source>
</evidence>
<keyword evidence="1" id="KW-0863">Zinc-finger</keyword>
<keyword evidence="1" id="KW-0479">Metal-binding</keyword>
<keyword evidence="1" id="KW-0862">Zinc</keyword>